<evidence type="ECO:0000259" key="5">
    <source>
        <dbReference type="PROSITE" id="PS50977"/>
    </source>
</evidence>
<evidence type="ECO:0000256" key="3">
    <source>
        <dbReference type="ARBA" id="ARBA00023163"/>
    </source>
</evidence>
<dbReference type="Gene3D" id="1.10.357.10">
    <property type="entry name" value="Tetracycline Repressor, domain 2"/>
    <property type="match status" value="1"/>
</dbReference>
<evidence type="ECO:0000313" key="6">
    <source>
        <dbReference type="EMBL" id="NOU81416.1"/>
    </source>
</evidence>
<dbReference type="PROSITE" id="PS50977">
    <property type="entry name" value="HTH_TETR_2"/>
    <property type="match status" value="1"/>
</dbReference>
<keyword evidence="7" id="KW-1185">Reference proteome</keyword>
<feature type="DNA-binding region" description="H-T-H motif" evidence="4">
    <location>
        <begin position="30"/>
        <end position="49"/>
    </location>
</feature>
<name>A0ABX1YKP4_9BACL</name>
<keyword evidence="1" id="KW-0805">Transcription regulation</keyword>
<evidence type="ECO:0000256" key="4">
    <source>
        <dbReference type="PROSITE-ProRule" id="PRU00335"/>
    </source>
</evidence>
<sequence length="192" mass="21069">MFMKPSVKDNKRKAILDAATELLALKPTATLQEIADHAQIGIATLHRYFSTRELLLDALALNAIGLVDEALEGIMNDDSDMLRFLTEVFEALIPLGSKMSFLSFAASVDENPNILAEEARIKQPLREAVEGWQTRGLLNAAMPAHWMITVMYNLLFVAWQEIQNGNLAKNDAPQLLVSTVIQGFGASGRSGS</sequence>
<dbReference type="InterPro" id="IPR009057">
    <property type="entry name" value="Homeodomain-like_sf"/>
</dbReference>
<evidence type="ECO:0000256" key="2">
    <source>
        <dbReference type="ARBA" id="ARBA00023125"/>
    </source>
</evidence>
<gene>
    <name evidence="6" type="ORF">GC101_21370</name>
</gene>
<keyword evidence="3" id="KW-0804">Transcription</keyword>
<accession>A0ABX1YKP4</accession>
<dbReference type="PANTHER" id="PTHR30055:SF234">
    <property type="entry name" value="HTH-TYPE TRANSCRIPTIONAL REGULATOR BETI"/>
    <property type="match status" value="1"/>
</dbReference>
<protein>
    <submittedName>
        <fullName evidence="6">TetR family transcriptional regulator</fullName>
    </submittedName>
</protein>
<proteinExistence type="predicted"/>
<reference evidence="6 7" key="1">
    <citation type="submission" date="2019-10" db="EMBL/GenBank/DDBJ databases">
        <title>Description of Paenibacillus terricola sp. nov.</title>
        <authorList>
            <person name="Carlier A."/>
            <person name="Qi S."/>
        </authorList>
    </citation>
    <scope>NUCLEOTIDE SEQUENCE [LARGE SCALE GENOMIC DNA]</scope>
    <source>
        <strain evidence="6 7">LMG 31459</strain>
    </source>
</reference>
<dbReference type="EMBL" id="WHOB01000062">
    <property type="protein sequence ID" value="NOU81416.1"/>
    <property type="molecule type" value="Genomic_DNA"/>
</dbReference>
<evidence type="ECO:0000313" key="7">
    <source>
        <dbReference type="Proteomes" id="UP000596857"/>
    </source>
</evidence>
<organism evidence="6 7">
    <name type="scientific">Paenibacillus phytohabitans</name>
    <dbReference type="NCBI Taxonomy" id="2654978"/>
    <lineage>
        <taxon>Bacteria</taxon>
        <taxon>Bacillati</taxon>
        <taxon>Bacillota</taxon>
        <taxon>Bacilli</taxon>
        <taxon>Bacillales</taxon>
        <taxon>Paenibacillaceae</taxon>
        <taxon>Paenibacillus</taxon>
    </lineage>
</organism>
<evidence type="ECO:0000256" key="1">
    <source>
        <dbReference type="ARBA" id="ARBA00023015"/>
    </source>
</evidence>
<feature type="domain" description="HTH tetR-type" evidence="5">
    <location>
        <begin position="9"/>
        <end position="67"/>
    </location>
</feature>
<comment type="caution">
    <text evidence="6">The sequence shown here is derived from an EMBL/GenBank/DDBJ whole genome shotgun (WGS) entry which is preliminary data.</text>
</comment>
<dbReference type="InterPro" id="IPR001647">
    <property type="entry name" value="HTH_TetR"/>
</dbReference>
<dbReference type="PANTHER" id="PTHR30055">
    <property type="entry name" value="HTH-TYPE TRANSCRIPTIONAL REGULATOR RUTR"/>
    <property type="match status" value="1"/>
</dbReference>
<keyword evidence="2 4" id="KW-0238">DNA-binding</keyword>
<dbReference type="SUPFAM" id="SSF46689">
    <property type="entry name" value="Homeodomain-like"/>
    <property type="match status" value="1"/>
</dbReference>
<dbReference type="Pfam" id="PF00440">
    <property type="entry name" value="TetR_N"/>
    <property type="match status" value="1"/>
</dbReference>
<dbReference type="Proteomes" id="UP000596857">
    <property type="component" value="Unassembled WGS sequence"/>
</dbReference>
<dbReference type="InterPro" id="IPR050109">
    <property type="entry name" value="HTH-type_TetR-like_transc_reg"/>
</dbReference>